<dbReference type="Pfam" id="PF01385">
    <property type="entry name" value="OrfB_IS605"/>
    <property type="match status" value="1"/>
</dbReference>
<keyword evidence="3" id="KW-1185">Reference proteome</keyword>
<comment type="caution">
    <text evidence="2">The sequence shown here is derived from an EMBL/GenBank/DDBJ whole genome shotgun (WGS) entry which is preliminary data.</text>
</comment>
<dbReference type="RefSeq" id="WP_145851239.1">
    <property type="nucleotide sequence ID" value="NZ_RPFW01000001.1"/>
</dbReference>
<proteinExistence type="predicted"/>
<feature type="domain" description="Probable transposase IS891/IS1136/IS1341" evidence="1">
    <location>
        <begin position="3"/>
        <end position="96"/>
    </location>
</feature>
<dbReference type="Proteomes" id="UP000460272">
    <property type="component" value="Unassembled WGS sequence"/>
</dbReference>
<gene>
    <name evidence="2" type="ORF">EAS64_03430</name>
</gene>
<accession>A0A6P2C530</accession>
<name>A0A6P2C530_9ACTN</name>
<dbReference type="InterPro" id="IPR001959">
    <property type="entry name" value="Transposase"/>
</dbReference>
<evidence type="ECO:0000313" key="2">
    <source>
        <dbReference type="EMBL" id="TVZ06484.1"/>
    </source>
</evidence>
<evidence type="ECO:0000313" key="3">
    <source>
        <dbReference type="Proteomes" id="UP000460272"/>
    </source>
</evidence>
<dbReference type="EMBL" id="RPFW01000001">
    <property type="protein sequence ID" value="TVZ06484.1"/>
    <property type="molecule type" value="Genomic_DNA"/>
</dbReference>
<dbReference type="OrthoDB" id="6230307at2"/>
<protein>
    <submittedName>
        <fullName evidence="2">Transposase</fullName>
    </submittedName>
</protein>
<organism evidence="2 3">
    <name type="scientific">Trebonia kvetii</name>
    <dbReference type="NCBI Taxonomy" id="2480626"/>
    <lineage>
        <taxon>Bacteria</taxon>
        <taxon>Bacillati</taxon>
        <taxon>Actinomycetota</taxon>
        <taxon>Actinomycetes</taxon>
        <taxon>Streptosporangiales</taxon>
        <taxon>Treboniaceae</taxon>
        <taxon>Trebonia</taxon>
    </lineage>
</organism>
<dbReference type="AlphaFoldDB" id="A0A6P2C530"/>
<evidence type="ECO:0000259" key="1">
    <source>
        <dbReference type="Pfam" id="PF01385"/>
    </source>
</evidence>
<sequence length="144" mass="15510">MKALLTGVDDTGAVITIPGPKPLRAGLRRLRRASRAHARTKPGSAGRRKAGARLARLHARVADLRADALHKATTMLATRYETIVVEDLNAAGMTRNRRLARAVADQGLGAARRMLGYKTAWQGGTLVTADRGFLPRRPARAAAR</sequence>
<reference evidence="2 3" key="1">
    <citation type="submission" date="2018-11" db="EMBL/GenBank/DDBJ databases">
        <title>Trebonia kvetii gen.nov., sp.nov., a novel acidophilic actinobacterium, and proposal of the new actinobacterial family Treboniaceae fam. nov.</title>
        <authorList>
            <person name="Rapoport D."/>
            <person name="Sagova-Mareckova M."/>
            <person name="Sedlacek I."/>
            <person name="Provaznik J."/>
            <person name="Kralova S."/>
            <person name="Pavlinic D."/>
            <person name="Benes V."/>
            <person name="Kopecky J."/>
        </authorList>
    </citation>
    <scope>NUCLEOTIDE SEQUENCE [LARGE SCALE GENOMIC DNA]</scope>
    <source>
        <strain evidence="2 3">15Tr583</strain>
    </source>
</reference>